<dbReference type="Proteomes" id="UP000530514">
    <property type="component" value="Unassembled WGS sequence"/>
</dbReference>
<feature type="transmembrane region" description="Helical" evidence="1">
    <location>
        <begin position="139"/>
        <end position="156"/>
    </location>
</feature>
<keyword evidence="1" id="KW-0812">Transmembrane</keyword>
<keyword evidence="1" id="KW-0472">Membrane</keyword>
<evidence type="ECO:0000256" key="1">
    <source>
        <dbReference type="SAM" id="Phobius"/>
    </source>
</evidence>
<accession>A0A7W1XAI2</accession>
<keyword evidence="3" id="KW-1185">Reference proteome</keyword>
<feature type="transmembrane region" description="Helical" evidence="1">
    <location>
        <begin position="59"/>
        <end position="76"/>
    </location>
</feature>
<dbReference type="RefSeq" id="WP_033101441.1">
    <property type="nucleotide sequence ID" value="NZ_JACEIP010000012.1"/>
</dbReference>
<comment type="caution">
    <text evidence="2">The sequence shown here is derived from an EMBL/GenBank/DDBJ whole genome shotgun (WGS) entry which is preliminary data.</text>
</comment>
<dbReference type="OrthoDB" id="2990151at2"/>
<protein>
    <submittedName>
        <fullName evidence="2">Uncharacterized protein</fullName>
    </submittedName>
</protein>
<feature type="transmembrane region" description="Helical" evidence="1">
    <location>
        <begin position="176"/>
        <end position="196"/>
    </location>
</feature>
<feature type="transmembrane region" description="Helical" evidence="1">
    <location>
        <begin position="37"/>
        <end position="53"/>
    </location>
</feature>
<evidence type="ECO:0000313" key="2">
    <source>
        <dbReference type="EMBL" id="MBA4543123.1"/>
    </source>
</evidence>
<dbReference type="EMBL" id="JACEIP010000012">
    <property type="protein sequence ID" value="MBA4543123.1"/>
    <property type="molecule type" value="Genomic_DNA"/>
</dbReference>
<dbReference type="AlphaFoldDB" id="A0A7W1XAI2"/>
<name>A0A7W1XAI2_9BACL</name>
<feature type="transmembrane region" description="Helical" evidence="1">
    <location>
        <begin position="83"/>
        <end position="102"/>
    </location>
</feature>
<proteinExistence type="predicted"/>
<organism evidence="2 3">
    <name type="scientific">Thermoactinomyces daqus</name>
    <dbReference type="NCBI Taxonomy" id="1329516"/>
    <lineage>
        <taxon>Bacteria</taxon>
        <taxon>Bacillati</taxon>
        <taxon>Bacillota</taxon>
        <taxon>Bacilli</taxon>
        <taxon>Bacillales</taxon>
        <taxon>Thermoactinomycetaceae</taxon>
        <taxon>Thermoactinomyces</taxon>
    </lineage>
</organism>
<feature type="transmembrane region" description="Helical" evidence="1">
    <location>
        <begin position="114"/>
        <end position="132"/>
    </location>
</feature>
<gene>
    <name evidence="2" type="ORF">H1164_09435</name>
</gene>
<evidence type="ECO:0000313" key="3">
    <source>
        <dbReference type="Proteomes" id="UP000530514"/>
    </source>
</evidence>
<reference evidence="2 3" key="1">
    <citation type="submission" date="2020-07" db="EMBL/GenBank/DDBJ databases">
        <authorList>
            <person name="Feng H."/>
        </authorList>
    </citation>
    <scope>NUCLEOTIDE SEQUENCE [LARGE SCALE GENOMIC DNA]</scope>
    <source>
        <strain evidence="3">s-11</strain>
    </source>
</reference>
<feature type="transmembrane region" description="Helical" evidence="1">
    <location>
        <begin position="6"/>
        <end position="25"/>
    </location>
</feature>
<sequence>MEAGILALLCLAVLSILVCTGWLPGLEQELSLGKRDLFIFLALSFWFAIRLPLSMDPALFIHPGIFSLFLLFFILLKQISPNRLLSLVSFSICTSSILFIWHEMFRMSGDWSDSLFRTVTSTVIPLGALAVSNVLGEKMFYLAFTFLSLHLIVLYFHREALSPVVIGEEAFLDAFWLALTIFVLLLEPIPSLVRWIREGGFPGIRKR</sequence>
<keyword evidence="1" id="KW-1133">Transmembrane helix</keyword>